<organism evidence="2 3">
    <name type="scientific">Rhizophagus irregularis</name>
    <dbReference type="NCBI Taxonomy" id="588596"/>
    <lineage>
        <taxon>Eukaryota</taxon>
        <taxon>Fungi</taxon>
        <taxon>Fungi incertae sedis</taxon>
        <taxon>Mucoromycota</taxon>
        <taxon>Glomeromycotina</taxon>
        <taxon>Glomeromycetes</taxon>
        <taxon>Glomerales</taxon>
        <taxon>Glomeraceae</taxon>
        <taxon>Rhizophagus</taxon>
    </lineage>
</organism>
<dbReference type="Proteomes" id="UP000233469">
    <property type="component" value="Unassembled WGS sequence"/>
</dbReference>
<feature type="transmembrane region" description="Helical" evidence="1">
    <location>
        <begin position="26"/>
        <end position="47"/>
    </location>
</feature>
<name>A0A2N1MR03_9GLOM</name>
<proteinExistence type="predicted"/>
<evidence type="ECO:0000313" key="3">
    <source>
        <dbReference type="Proteomes" id="UP000233469"/>
    </source>
</evidence>
<keyword evidence="1" id="KW-0472">Membrane</keyword>
<protein>
    <submittedName>
        <fullName evidence="2">Uncharacterized protein</fullName>
    </submittedName>
</protein>
<evidence type="ECO:0000313" key="2">
    <source>
        <dbReference type="EMBL" id="PKK64063.1"/>
    </source>
</evidence>
<dbReference type="AlphaFoldDB" id="A0A2N1MR03"/>
<keyword evidence="1" id="KW-0812">Transmembrane</keyword>
<dbReference type="EMBL" id="LLXL01001513">
    <property type="protein sequence ID" value="PKK64063.1"/>
    <property type="molecule type" value="Genomic_DNA"/>
</dbReference>
<keyword evidence="1" id="KW-1133">Transmembrane helix</keyword>
<reference evidence="2 3" key="2">
    <citation type="submission" date="2017-10" db="EMBL/GenBank/DDBJ databases">
        <title>Extensive intraspecific genome diversity in a model arbuscular mycorrhizal fungus.</title>
        <authorList>
            <person name="Chen E.C.H."/>
            <person name="Morin E."/>
            <person name="Baudet D."/>
            <person name="Noel J."/>
            <person name="Ndikumana S."/>
            <person name="Charron P."/>
            <person name="St-Onge C."/>
            <person name="Giorgi J."/>
            <person name="Grigoriev I.V."/>
            <person name="Roux C."/>
            <person name="Martin F.M."/>
            <person name="Corradi N."/>
        </authorList>
    </citation>
    <scope>NUCLEOTIDE SEQUENCE [LARGE SCALE GENOMIC DNA]</scope>
    <source>
        <strain evidence="2 3">C2</strain>
    </source>
</reference>
<reference evidence="2 3" key="1">
    <citation type="submission" date="2016-04" db="EMBL/GenBank/DDBJ databases">
        <title>Genome analyses suggest a sexual origin of heterokaryosis in a supposedly ancient asexual fungus.</title>
        <authorList>
            <person name="Ropars J."/>
            <person name="Sedzielewska K."/>
            <person name="Noel J."/>
            <person name="Charron P."/>
            <person name="Farinelli L."/>
            <person name="Marton T."/>
            <person name="Kruger M."/>
            <person name="Pelin A."/>
            <person name="Brachmann A."/>
            <person name="Corradi N."/>
        </authorList>
    </citation>
    <scope>NUCLEOTIDE SEQUENCE [LARGE SCALE GENOMIC DNA]</scope>
    <source>
        <strain evidence="2 3">C2</strain>
    </source>
</reference>
<accession>A0A2N1MR03</accession>
<sequence>MSCNKFEYTRYCIVKFAISILSKIRYSYVIMQLCSCNFCILRIFRIFHNFYFPYYI</sequence>
<evidence type="ECO:0000256" key="1">
    <source>
        <dbReference type="SAM" id="Phobius"/>
    </source>
</evidence>
<comment type="caution">
    <text evidence="2">The sequence shown here is derived from an EMBL/GenBank/DDBJ whole genome shotgun (WGS) entry which is preliminary data.</text>
</comment>
<gene>
    <name evidence="2" type="ORF">RhiirC2_116139</name>
</gene>